<keyword evidence="1" id="KW-0812">Transmembrane</keyword>
<keyword evidence="1" id="KW-0472">Membrane</keyword>
<dbReference type="InterPro" id="IPR007401">
    <property type="entry name" value="DUF454"/>
</dbReference>
<evidence type="ECO:0000313" key="3">
    <source>
        <dbReference type="Proteomes" id="UP000319502"/>
    </source>
</evidence>
<evidence type="ECO:0000313" key="2">
    <source>
        <dbReference type="EMBL" id="TVO58982.1"/>
    </source>
</evidence>
<dbReference type="Pfam" id="PF04304">
    <property type="entry name" value="DUF454"/>
    <property type="match status" value="1"/>
</dbReference>
<sequence length="117" mass="12622">MRKPIYLTAGALSLVLGFAGIFLPLLPTTPFVLLAAFCFARGNPAWEARLLAHPRFGPSIRAWRERGAIPAQGKRLAVLMMLVSALGGWFLLPPGWHMVPAGFCAVVGAWVLTRPSA</sequence>
<protein>
    <submittedName>
        <fullName evidence="2">DUF454 domain-containing protein</fullName>
    </submittedName>
</protein>
<dbReference type="RefSeq" id="WP_144308495.1">
    <property type="nucleotide sequence ID" value="NZ_VMNK01000003.1"/>
</dbReference>
<name>A0A557R1E7_9RHOO</name>
<proteinExistence type="predicted"/>
<gene>
    <name evidence="2" type="ORF">FHP91_04835</name>
</gene>
<organism evidence="2 3">
    <name type="scientific">Denitromonas halophila</name>
    <dbReference type="NCBI Taxonomy" id="1629404"/>
    <lineage>
        <taxon>Bacteria</taxon>
        <taxon>Pseudomonadati</taxon>
        <taxon>Pseudomonadota</taxon>
        <taxon>Betaproteobacteria</taxon>
        <taxon>Rhodocyclales</taxon>
        <taxon>Zoogloeaceae</taxon>
        <taxon>Denitromonas</taxon>
    </lineage>
</organism>
<dbReference type="PANTHER" id="PTHR35813">
    <property type="entry name" value="INNER MEMBRANE PROTEIN YBAN"/>
    <property type="match status" value="1"/>
</dbReference>
<accession>A0A557R1E7</accession>
<dbReference type="GO" id="GO:0005886">
    <property type="term" value="C:plasma membrane"/>
    <property type="evidence" value="ECO:0007669"/>
    <property type="project" value="TreeGrafter"/>
</dbReference>
<dbReference type="OrthoDB" id="8536306at2"/>
<dbReference type="PANTHER" id="PTHR35813:SF1">
    <property type="entry name" value="INNER MEMBRANE PROTEIN YBAN"/>
    <property type="match status" value="1"/>
</dbReference>
<comment type="caution">
    <text evidence="2">The sequence shown here is derived from an EMBL/GenBank/DDBJ whole genome shotgun (WGS) entry which is preliminary data.</text>
</comment>
<reference evidence="2 3" key="1">
    <citation type="submission" date="2019-07" db="EMBL/GenBank/DDBJ databases">
        <title>The pathways for chlorine oxyanion respiration interact through the shared metabolite chlorate.</title>
        <authorList>
            <person name="Barnum T.P."/>
            <person name="Cheng Y."/>
            <person name="Hill K.A."/>
            <person name="Lucas L.N."/>
            <person name="Carlson H.K."/>
            <person name="Coates J.D."/>
        </authorList>
    </citation>
    <scope>NUCLEOTIDE SEQUENCE [LARGE SCALE GENOMIC DNA]</scope>
    <source>
        <strain evidence="2 3">SFB-3</strain>
    </source>
</reference>
<dbReference type="PIRSF" id="PIRSF016789">
    <property type="entry name" value="DUF454"/>
    <property type="match status" value="1"/>
</dbReference>
<dbReference type="AlphaFoldDB" id="A0A557R1E7"/>
<dbReference type="EMBL" id="VMNK01000003">
    <property type="protein sequence ID" value="TVO58982.1"/>
    <property type="molecule type" value="Genomic_DNA"/>
</dbReference>
<keyword evidence="3" id="KW-1185">Reference proteome</keyword>
<evidence type="ECO:0000256" key="1">
    <source>
        <dbReference type="SAM" id="Phobius"/>
    </source>
</evidence>
<dbReference type="Proteomes" id="UP000319502">
    <property type="component" value="Unassembled WGS sequence"/>
</dbReference>
<feature type="transmembrane region" description="Helical" evidence="1">
    <location>
        <begin position="5"/>
        <end position="25"/>
    </location>
</feature>
<feature type="transmembrane region" description="Helical" evidence="1">
    <location>
        <begin position="97"/>
        <end position="113"/>
    </location>
</feature>
<keyword evidence="1" id="KW-1133">Transmembrane helix</keyword>